<accession>A0A9D1TQM6</accession>
<evidence type="ECO:0000313" key="1">
    <source>
        <dbReference type="EMBL" id="HIW01925.1"/>
    </source>
</evidence>
<dbReference type="EMBL" id="DXHS01000018">
    <property type="protein sequence ID" value="HIW01925.1"/>
    <property type="molecule type" value="Genomic_DNA"/>
</dbReference>
<reference evidence="1" key="1">
    <citation type="journal article" date="2021" name="PeerJ">
        <title>Extensive microbial diversity within the chicken gut microbiome revealed by metagenomics and culture.</title>
        <authorList>
            <person name="Gilroy R."/>
            <person name="Ravi A."/>
            <person name="Getino M."/>
            <person name="Pursley I."/>
            <person name="Horton D.L."/>
            <person name="Alikhan N.F."/>
            <person name="Baker D."/>
            <person name="Gharbi K."/>
            <person name="Hall N."/>
            <person name="Watson M."/>
            <person name="Adriaenssens E.M."/>
            <person name="Foster-Nyarko E."/>
            <person name="Jarju S."/>
            <person name="Secka A."/>
            <person name="Antonio M."/>
            <person name="Oren A."/>
            <person name="Chaudhuri R.R."/>
            <person name="La Ragione R."/>
            <person name="Hildebrand F."/>
            <person name="Pallen M.J."/>
        </authorList>
    </citation>
    <scope>NUCLEOTIDE SEQUENCE</scope>
    <source>
        <strain evidence="1">12435</strain>
    </source>
</reference>
<dbReference type="Proteomes" id="UP000823990">
    <property type="component" value="Unassembled WGS sequence"/>
</dbReference>
<protein>
    <submittedName>
        <fullName evidence="1">Uncharacterized protein</fullName>
    </submittedName>
</protein>
<gene>
    <name evidence="1" type="ORF">H9892_01090</name>
</gene>
<reference evidence="1" key="2">
    <citation type="submission" date="2021-04" db="EMBL/GenBank/DDBJ databases">
        <authorList>
            <person name="Gilroy R."/>
        </authorList>
    </citation>
    <scope>NUCLEOTIDE SEQUENCE</scope>
    <source>
        <strain evidence="1">12435</strain>
    </source>
</reference>
<comment type="caution">
    <text evidence="1">The sequence shown here is derived from an EMBL/GenBank/DDBJ whole genome shotgun (WGS) entry which is preliminary data.</text>
</comment>
<dbReference type="AlphaFoldDB" id="A0A9D1TQM6"/>
<name>A0A9D1TQM6_9FIRM</name>
<organism evidence="1 2">
    <name type="scientific">Candidatus Protoclostridium stercorigallinarum</name>
    <dbReference type="NCBI Taxonomy" id="2838741"/>
    <lineage>
        <taxon>Bacteria</taxon>
        <taxon>Bacillati</taxon>
        <taxon>Bacillota</taxon>
        <taxon>Clostridia</taxon>
        <taxon>Candidatus Protoclostridium</taxon>
    </lineage>
</organism>
<proteinExistence type="predicted"/>
<evidence type="ECO:0000313" key="2">
    <source>
        <dbReference type="Proteomes" id="UP000823990"/>
    </source>
</evidence>
<sequence length="541" mass="59326">MAVVIGKEYKNAFDSIRRLVEGGCAPEEVRLENGRIVHGREVFEYSDSAAGIDVRGGGANVSMEGGKGASWFASLRGDRRDNGLAKWKDLIETVSGYYHEHYSLTDRGAPLSGPDEETRRRTADALFSLVRLLLPAFGGYTEVRERRRKGGDLCDFYGLGVRAELSSGAGDSVPVLAKLYFRRGERALVPVSGGEAREIEDFVSSAPSGERGADFASDAAGAIADVFSAIDALLRDDRHTLADCLYFGRDRDREAVAELVKKLPSERGSLVCTGLRVLGISHVKLPDSVYDVLNGGVTALRATVSAGGRMTLTCVPCGVTLMESGRIYCTDKETGERRVIEPDLGEEDLGLSDADIEYIRANSAFGEHLMPNKCGNPKCRRRVCTRRMENIGGEKERLVCRDCPYPEVVFVSGEGKLMYTPDLAFARDEMTLVPKEDTQTCSCCSRTFTSGALTGAGMSRLCGFCRKALDEAYAGSREAKALYRRFSGMLGYRTRLKYFGKKKYCFDDDDITLFVLGGDVFTLDKTGVRADGFIDKPRRTY</sequence>